<sequence>MDVTWGWQPVECTPGTARAQGPVTEAEALAIYTEFPWAEQLRQLAARRQQGLPDVLPGLWFRRAPAEQLTLLARDEWTVLLGYAVGEQRYCYELSLSWWAHNLEPEDIIRMLFAGTLAAWPGWQHPDPYADFSPLAAP</sequence>
<dbReference type="AlphaFoldDB" id="A0A4Z0Q8I8"/>
<gene>
    <name evidence="1" type="ORF">E5K00_11165</name>
</gene>
<proteinExistence type="predicted"/>
<keyword evidence="2" id="KW-1185">Reference proteome</keyword>
<protein>
    <submittedName>
        <fullName evidence="1">Uncharacterized protein</fullName>
    </submittedName>
</protein>
<accession>A0A4Z0Q8I8</accession>
<dbReference type="Proteomes" id="UP000297549">
    <property type="component" value="Unassembled WGS sequence"/>
</dbReference>
<reference evidence="1 2" key="1">
    <citation type="submission" date="2019-04" db="EMBL/GenBank/DDBJ databases">
        <authorList>
            <person name="Feng G."/>
            <person name="Zhang J."/>
            <person name="Zhu H."/>
        </authorList>
    </citation>
    <scope>NUCLEOTIDE SEQUENCE [LARGE SCALE GENOMIC DNA]</scope>
    <source>
        <strain evidence="1 2">JCM 31653</strain>
    </source>
</reference>
<dbReference type="RefSeq" id="WP_135463296.1">
    <property type="nucleotide sequence ID" value="NZ_SRLC01000001.1"/>
</dbReference>
<comment type="caution">
    <text evidence="1">The sequence shown here is derived from an EMBL/GenBank/DDBJ whole genome shotgun (WGS) entry which is preliminary data.</text>
</comment>
<name>A0A4Z0Q8I8_9BACT</name>
<evidence type="ECO:0000313" key="2">
    <source>
        <dbReference type="Proteomes" id="UP000297549"/>
    </source>
</evidence>
<organism evidence="1 2">
    <name type="scientific">Hymenobacter aquaticus</name>
    <dbReference type="NCBI Taxonomy" id="1867101"/>
    <lineage>
        <taxon>Bacteria</taxon>
        <taxon>Pseudomonadati</taxon>
        <taxon>Bacteroidota</taxon>
        <taxon>Cytophagia</taxon>
        <taxon>Cytophagales</taxon>
        <taxon>Hymenobacteraceae</taxon>
        <taxon>Hymenobacter</taxon>
    </lineage>
</organism>
<evidence type="ECO:0000313" key="1">
    <source>
        <dbReference type="EMBL" id="TGE25719.1"/>
    </source>
</evidence>
<dbReference type="EMBL" id="SRLC01000001">
    <property type="protein sequence ID" value="TGE25719.1"/>
    <property type="molecule type" value="Genomic_DNA"/>
</dbReference>
<dbReference type="OrthoDB" id="885295at2"/>